<dbReference type="AlphaFoldDB" id="A0AAN8JLW9"/>
<dbReference type="Proteomes" id="UP001347796">
    <property type="component" value="Unassembled WGS sequence"/>
</dbReference>
<dbReference type="InterPro" id="IPR027905">
    <property type="entry name" value="CFAP95"/>
</dbReference>
<dbReference type="EMBL" id="JAZGQO010000008">
    <property type="protein sequence ID" value="KAK6179095.1"/>
    <property type="molecule type" value="Genomic_DNA"/>
</dbReference>
<gene>
    <name evidence="1" type="ORF">SNE40_011530</name>
</gene>
<proteinExistence type="predicted"/>
<dbReference type="PANTHER" id="PTHR35069">
    <property type="entry name" value="PROTEIN C9ORF135"/>
    <property type="match status" value="1"/>
</dbReference>
<protein>
    <submittedName>
        <fullName evidence="1">Uncharacterized protein</fullName>
    </submittedName>
</protein>
<name>A0AAN8JLW9_PATCE</name>
<dbReference type="PANTHER" id="PTHR35069:SF1">
    <property type="entry name" value="CILIA- AND FLAGELLA-ASSOCIATED PROTEIN 95"/>
    <property type="match status" value="1"/>
</dbReference>
<organism evidence="1 2">
    <name type="scientific">Patella caerulea</name>
    <name type="common">Rayed Mediterranean limpet</name>
    <dbReference type="NCBI Taxonomy" id="87958"/>
    <lineage>
        <taxon>Eukaryota</taxon>
        <taxon>Metazoa</taxon>
        <taxon>Spiralia</taxon>
        <taxon>Lophotrochozoa</taxon>
        <taxon>Mollusca</taxon>
        <taxon>Gastropoda</taxon>
        <taxon>Patellogastropoda</taxon>
        <taxon>Patelloidea</taxon>
        <taxon>Patellidae</taxon>
        <taxon>Patella</taxon>
    </lineage>
</organism>
<evidence type="ECO:0000313" key="2">
    <source>
        <dbReference type="Proteomes" id="UP001347796"/>
    </source>
</evidence>
<dbReference type="Pfam" id="PF15139">
    <property type="entry name" value="CFAP95"/>
    <property type="match status" value="1"/>
</dbReference>
<sequence length="220" mass="25647">MTSTWSTTVPDFVERKGSMFLRSNHMNYARATLTSNWHQAREAEPKDYDISRDAVRDLCKATYGRIGNITDGSLPKTTYQDHSEEIFLRKREFEEKETRKPMITIENFANTNIDRELGSPQSGYGSVLPRHHPDHNRYYLESTHAADYKPPYPYVPSDSKKEEQPDLSIAFKKCHSQFTDTGDYRRCGRNTWQDESGIYNNTHFKRQIFKVADPIPVQLE</sequence>
<accession>A0AAN8JLW9</accession>
<reference evidence="1 2" key="1">
    <citation type="submission" date="2024-01" db="EMBL/GenBank/DDBJ databases">
        <title>The genome of the rayed Mediterranean limpet Patella caerulea (Linnaeus, 1758).</title>
        <authorList>
            <person name="Anh-Thu Weber A."/>
            <person name="Halstead-Nussloch G."/>
        </authorList>
    </citation>
    <scope>NUCLEOTIDE SEQUENCE [LARGE SCALE GENOMIC DNA]</scope>
    <source>
        <strain evidence="1">AATW-2023a</strain>
        <tissue evidence="1">Whole specimen</tissue>
    </source>
</reference>
<keyword evidence="2" id="KW-1185">Reference proteome</keyword>
<evidence type="ECO:0000313" key="1">
    <source>
        <dbReference type="EMBL" id="KAK6179095.1"/>
    </source>
</evidence>
<comment type="caution">
    <text evidence="1">The sequence shown here is derived from an EMBL/GenBank/DDBJ whole genome shotgun (WGS) entry which is preliminary data.</text>
</comment>
<dbReference type="GO" id="GO:0005886">
    <property type="term" value="C:plasma membrane"/>
    <property type="evidence" value="ECO:0007669"/>
    <property type="project" value="TreeGrafter"/>
</dbReference>